<feature type="domain" description="Thiolase N-terminal" evidence="6">
    <location>
        <begin position="7"/>
        <end position="275"/>
    </location>
</feature>
<dbReference type="NCBIfam" id="TIGR01930">
    <property type="entry name" value="AcCoA-C-Actrans"/>
    <property type="match status" value="1"/>
</dbReference>
<dbReference type="InterPro" id="IPR016039">
    <property type="entry name" value="Thiolase-like"/>
</dbReference>
<dbReference type="PIRSF" id="PIRSF000429">
    <property type="entry name" value="Ac-CoA_Ac_transf"/>
    <property type="match status" value="1"/>
</dbReference>
<dbReference type="InterPro" id="IPR002155">
    <property type="entry name" value="Thiolase"/>
</dbReference>
<proteinExistence type="inferred from homology"/>
<protein>
    <submittedName>
        <fullName evidence="8">Acetyl-CoA acetyltransferase</fullName>
    </submittedName>
</protein>
<dbReference type="CDD" id="cd00751">
    <property type="entry name" value="thiolase"/>
    <property type="match status" value="1"/>
</dbReference>
<evidence type="ECO:0000256" key="3">
    <source>
        <dbReference type="ARBA" id="ARBA00023315"/>
    </source>
</evidence>
<keyword evidence="3 5" id="KW-0012">Acyltransferase</keyword>
<evidence type="ECO:0000256" key="2">
    <source>
        <dbReference type="ARBA" id="ARBA00022679"/>
    </source>
</evidence>
<feature type="active site" description="Proton acceptor" evidence="4">
    <location>
        <position position="411"/>
    </location>
</feature>
<comment type="caution">
    <text evidence="8">The sequence shown here is derived from an EMBL/GenBank/DDBJ whole genome shotgun (WGS) entry which is preliminary data.</text>
</comment>
<evidence type="ECO:0000313" key="9">
    <source>
        <dbReference type="Proteomes" id="UP000196531"/>
    </source>
</evidence>
<dbReference type="Gene3D" id="3.40.47.10">
    <property type="match status" value="1"/>
</dbReference>
<comment type="similarity">
    <text evidence="1 5">Belongs to the thiolase-like superfamily. Thiolase family.</text>
</comment>
<dbReference type="PROSITE" id="PS00737">
    <property type="entry name" value="THIOLASE_2"/>
    <property type="match status" value="1"/>
</dbReference>
<dbReference type="InterPro" id="IPR050521">
    <property type="entry name" value="3-ketoacyl-CoA_Thiolase"/>
</dbReference>
<dbReference type="GO" id="GO:0005829">
    <property type="term" value="C:cytosol"/>
    <property type="evidence" value="ECO:0007669"/>
    <property type="project" value="TreeGrafter"/>
</dbReference>
<dbReference type="Pfam" id="PF00108">
    <property type="entry name" value="Thiolase_N"/>
    <property type="match status" value="1"/>
</dbReference>
<dbReference type="PANTHER" id="PTHR42689">
    <property type="entry name" value="ACETYL-COA ACYLTRANSFERASE FADA2 (3-KETOACYL-COA THIOLASE) (BETA-KETOTHIOLASE)-RELATED"/>
    <property type="match status" value="1"/>
</dbReference>
<evidence type="ECO:0000256" key="4">
    <source>
        <dbReference type="PIRSR" id="PIRSR000429-1"/>
    </source>
</evidence>
<dbReference type="InterPro" id="IPR020617">
    <property type="entry name" value="Thiolase_C"/>
</dbReference>
<name>A0A1Y5F8L6_9BACT</name>
<sequence length="424" mass="45645">MSEIRKVCIIDGARIPFCRSGSSYMGLSNKQLMSTALKALVQKLSLTGKSVGEVSLGAVSKHAADFSLARECVIEAGLSFDTPAFDVQKACGTSLEAAILLGNKIALNQIDCAIAGGVDTNSDVPIEFQKSFSDRLLRLNGARSFSQKLMAFKGFSPKELVPKLPAVKEARTGKSMGQSCEDMAKRWKISRHEQDQLSFNSHQNAEAAYAEGFYDDLVTECNGVKKDNIVRASTTLDKLGKLRTAFDKSDTGTLTAGNSSPLSDGASCVFLCSEEYAKENNLEVMAYLTYSQSAAVNYIDDEGLLMAPAYAVPKLLKRAGITLQDFDFYEIHEAFAAQVLCTMKSWEDEKFCKEKLGLDKSLGSIDRSKLNIKGGSVALGHPFAATGSRIITSLAKMIHQKGSGRGLISICTAGGMGVTAIIEK</sequence>
<evidence type="ECO:0000259" key="7">
    <source>
        <dbReference type="Pfam" id="PF02803"/>
    </source>
</evidence>
<accession>A0A1Y5F8L6</accession>
<dbReference type="InterPro" id="IPR020616">
    <property type="entry name" value="Thiolase_N"/>
</dbReference>
<dbReference type="SUPFAM" id="SSF53901">
    <property type="entry name" value="Thiolase-like"/>
    <property type="match status" value="2"/>
</dbReference>
<reference evidence="9" key="1">
    <citation type="journal article" date="2017" name="Proc. Natl. Acad. Sci. U.S.A.">
        <title>Simulation of Deepwater Horizon oil plume reveals substrate specialization within a complex community of hydrocarbon-degraders.</title>
        <authorList>
            <person name="Hu P."/>
            <person name="Dubinsky E.A."/>
            <person name="Probst A.J."/>
            <person name="Wang J."/>
            <person name="Sieber C.M.K."/>
            <person name="Tom L.M."/>
            <person name="Gardinali P."/>
            <person name="Banfield J.F."/>
            <person name="Atlas R.M."/>
            <person name="Andersen G.L."/>
        </authorList>
    </citation>
    <scope>NUCLEOTIDE SEQUENCE [LARGE SCALE GENOMIC DNA]</scope>
</reference>
<organism evidence="8 9">
    <name type="scientific">Halobacteriovorax marinus</name>
    <dbReference type="NCBI Taxonomy" id="97084"/>
    <lineage>
        <taxon>Bacteria</taxon>
        <taxon>Pseudomonadati</taxon>
        <taxon>Bdellovibrionota</taxon>
        <taxon>Bacteriovoracia</taxon>
        <taxon>Bacteriovoracales</taxon>
        <taxon>Halobacteriovoraceae</taxon>
        <taxon>Halobacteriovorax</taxon>
    </lineage>
</organism>
<dbReference type="EMBL" id="MAAO01000006">
    <property type="protein sequence ID" value="OUR97105.1"/>
    <property type="molecule type" value="Genomic_DNA"/>
</dbReference>
<evidence type="ECO:0000259" key="6">
    <source>
        <dbReference type="Pfam" id="PF00108"/>
    </source>
</evidence>
<dbReference type="PANTHER" id="PTHR42689:SF1">
    <property type="entry name" value="ACETYL-COA ACYLTRANSFERASE FADA2 (3-KETOACYL-COA THIOLASE) (BETA-KETOTHIOLASE)-RELATED"/>
    <property type="match status" value="1"/>
</dbReference>
<gene>
    <name evidence="8" type="ORF">A9Q84_12305</name>
</gene>
<dbReference type="NCBIfam" id="NF006740">
    <property type="entry name" value="PRK09268.1"/>
    <property type="match status" value="1"/>
</dbReference>
<feature type="active site" description="Acyl-thioester intermediate" evidence="4">
    <location>
        <position position="91"/>
    </location>
</feature>
<feature type="active site" description="Proton acceptor" evidence="4">
    <location>
        <position position="381"/>
    </location>
</feature>
<dbReference type="Proteomes" id="UP000196531">
    <property type="component" value="Unassembled WGS sequence"/>
</dbReference>
<dbReference type="Pfam" id="PF02803">
    <property type="entry name" value="Thiolase_C"/>
    <property type="match status" value="1"/>
</dbReference>
<evidence type="ECO:0000313" key="8">
    <source>
        <dbReference type="EMBL" id="OUR97105.1"/>
    </source>
</evidence>
<dbReference type="InterPro" id="IPR020613">
    <property type="entry name" value="Thiolase_CS"/>
</dbReference>
<dbReference type="AlphaFoldDB" id="A0A1Y5F8L6"/>
<evidence type="ECO:0000256" key="1">
    <source>
        <dbReference type="ARBA" id="ARBA00010982"/>
    </source>
</evidence>
<feature type="domain" description="Thiolase C-terminal" evidence="7">
    <location>
        <begin position="292"/>
        <end position="424"/>
    </location>
</feature>
<keyword evidence="2 5" id="KW-0808">Transferase</keyword>
<dbReference type="GO" id="GO:0003988">
    <property type="term" value="F:acetyl-CoA C-acyltransferase activity"/>
    <property type="evidence" value="ECO:0007669"/>
    <property type="project" value="UniProtKB-ARBA"/>
</dbReference>
<evidence type="ECO:0000256" key="5">
    <source>
        <dbReference type="RuleBase" id="RU003557"/>
    </source>
</evidence>